<protein>
    <submittedName>
        <fullName evidence="1">Uncharacterized protein</fullName>
    </submittedName>
</protein>
<evidence type="ECO:0000313" key="1">
    <source>
        <dbReference type="EMBL" id="TWI94214.1"/>
    </source>
</evidence>
<accession>A0A562TLP2</accession>
<organism evidence="1 2">
    <name type="scientific">Mucilaginibacter frigoritolerans</name>
    <dbReference type="NCBI Taxonomy" id="652788"/>
    <lineage>
        <taxon>Bacteria</taxon>
        <taxon>Pseudomonadati</taxon>
        <taxon>Bacteroidota</taxon>
        <taxon>Sphingobacteriia</taxon>
        <taxon>Sphingobacteriales</taxon>
        <taxon>Sphingobacteriaceae</taxon>
        <taxon>Mucilaginibacter</taxon>
    </lineage>
</organism>
<evidence type="ECO:0000313" key="2">
    <source>
        <dbReference type="Proteomes" id="UP000317010"/>
    </source>
</evidence>
<reference evidence="1 2" key="1">
    <citation type="submission" date="2019-07" db="EMBL/GenBank/DDBJ databases">
        <title>Genomic Encyclopedia of Archaeal and Bacterial Type Strains, Phase II (KMG-II): from individual species to whole genera.</title>
        <authorList>
            <person name="Goeker M."/>
        </authorList>
    </citation>
    <scope>NUCLEOTIDE SEQUENCE [LARGE SCALE GENOMIC DNA]</scope>
    <source>
        <strain evidence="1 2">ATCC BAA-1854</strain>
    </source>
</reference>
<dbReference type="OrthoDB" id="794106at2"/>
<sequence>MDHFREIKNNLAWHNEGKFEVELINGVITKLNFCEPGKGPDESGKCLTSTNFKFLQSVYYSLGDLFNFIEEENKRLGYSFSRVEESRPTYQQERSEETYPALSDIKIRPLINYSNQIDQSGPSIDEGNLMRDIG</sequence>
<keyword evidence="2" id="KW-1185">Reference proteome</keyword>
<proteinExistence type="predicted"/>
<comment type="caution">
    <text evidence="1">The sequence shown here is derived from an EMBL/GenBank/DDBJ whole genome shotgun (WGS) entry which is preliminary data.</text>
</comment>
<dbReference type="RefSeq" id="WP_144916710.1">
    <property type="nucleotide sequence ID" value="NZ_VLLI01000021.1"/>
</dbReference>
<dbReference type="Proteomes" id="UP000317010">
    <property type="component" value="Unassembled WGS sequence"/>
</dbReference>
<name>A0A562TLP2_9SPHI</name>
<gene>
    <name evidence="1" type="ORF">JN11_04820</name>
</gene>
<dbReference type="EMBL" id="VLLI01000021">
    <property type="protein sequence ID" value="TWI94214.1"/>
    <property type="molecule type" value="Genomic_DNA"/>
</dbReference>
<dbReference type="AlphaFoldDB" id="A0A562TLP2"/>